<evidence type="ECO:0000313" key="2">
    <source>
        <dbReference type="Proteomes" id="UP000239480"/>
    </source>
</evidence>
<keyword evidence="1" id="KW-0456">Lyase</keyword>
<accession>A0A2T0RUG4</accession>
<dbReference type="OrthoDB" id="118830at2"/>
<dbReference type="EMBL" id="PVTD01000002">
    <property type="protein sequence ID" value="PRY24846.1"/>
    <property type="molecule type" value="Genomic_DNA"/>
</dbReference>
<name>A0A2T0RUG4_9RHOB</name>
<dbReference type="Gene3D" id="2.60.120.200">
    <property type="match status" value="1"/>
</dbReference>
<dbReference type="AlphaFoldDB" id="A0A2T0RUG4"/>
<protein>
    <submittedName>
        <fullName evidence="1">Polysaccharide lyase-like protein</fullName>
    </submittedName>
</protein>
<dbReference type="Pfam" id="PF14099">
    <property type="entry name" value="Polysacc_lyase"/>
    <property type="match status" value="1"/>
</dbReference>
<keyword evidence="2" id="KW-1185">Reference proteome</keyword>
<proteinExistence type="predicted"/>
<comment type="caution">
    <text evidence="1">The sequence shown here is derived from an EMBL/GenBank/DDBJ whole genome shotgun (WGS) entry which is preliminary data.</text>
</comment>
<gene>
    <name evidence="1" type="ORF">CLV78_10216</name>
</gene>
<evidence type="ECO:0000313" key="1">
    <source>
        <dbReference type="EMBL" id="PRY24846.1"/>
    </source>
</evidence>
<dbReference type="GO" id="GO:0016829">
    <property type="term" value="F:lyase activity"/>
    <property type="evidence" value="ECO:0007669"/>
    <property type="project" value="UniProtKB-KW"/>
</dbReference>
<dbReference type="InterPro" id="IPR025975">
    <property type="entry name" value="Polysacc_lyase"/>
</dbReference>
<sequence>MRRIILIACLIVVLGSVFGTAVGVAETAPPPGTVSSNGGLKFSHQLAKENFSGLKPKHGKAANFRPGRIVVETDPARVRSGKSSIRFQIQPGDCGRSAGPGSWDDCKLRNERIEVTTQGSTAKSSFYAFSVLLSRDFSALQNYHPEVNLYQNYQYGSGACFNIQYSIPRKALHIQHRCVNGRYDHGSPKNTYVPGPTFDRWHEFVIYAKWSRGSDGVYRVLHNGKLVYSFSGATLAADAGSKIITNLFIYRYEGVGRTTTASTAWFDDIVASKSFSKISARYPVSKAALGVR</sequence>
<dbReference type="Proteomes" id="UP000239480">
    <property type="component" value="Unassembled WGS sequence"/>
</dbReference>
<dbReference type="RefSeq" id="WP_106203796.1">
    <property type="nucleotide sequence ID" value="NZ_PVTD01000002.1"/>
</dbReference>
<reference evidence="1 2" key="1">
    <citation type="submission" date="2018-03" db="EMBL/GenBank/DDBJ databases">
        <title>Genomic Encyclopedia of Archaeal and Bacterial Type Strains, Phase II (KMG-II): from individual species to whole genera.</title>
        <authorList>
            <person name="Goeker M."/>
        </authorList>
    </citation>
    <scope>NUCLEOTIDE SEQUENCE [LARGE SCALE GENOMIC DNA]</scope>
    <source>
        <strain evidence="1 2">DSM 29328</strain>
    </source>
</reference>
<organism evidence="1 2">
    <name type="scientific">Aliiruegeria haliotis</name>
    <dbReference type="NCBI Taxonomy" id="1280846"/>
    <lineage>
        <taxon>Bacteria</taxon>
        <taxon>Pseudomonadati</taxon>
        <taxon>Pseudomonadota</taxon>
        <taxon>Alphaproteobacteria</taxon>
        <taxon>Rhodobacterales</taxon>
        <taxon>Roseobacteraceae</taxon>
        <taxon>Aliiruegeria</taxon>
    </lineage>
</organism>